<gene>
    <name evidence="1" type="ORF">HMPREF0658_0403</name>
</gene>
<dbReference type="EMBL" id="AEEI01000017">
    <property type="protein sequence ID" value="EFM02642.1"/>
    <property type="molecule type" value="Genomic_DNA"/>
</dbReference>
<dbReference type="AlphaFoldDB" id="E0NQF2"/>
<proteinExistence type="predicted"/>
<reference evidence="1" key="1">
    <citation type="submission" date="2010-07" db="EMBL/GenBank/DDBJ databases">
        <authorList>
            <person name="Muzny D."/>
            <person name="Qin X."/>
            <person name="Deng J."/>
            <person name="Jiang H."/>
            <person name="Liu Y."/>
            <person name="Qu J."/>
            <person name="Song X.-Z."/>
            <person name="Zhang L."/>
            <person name="Thornton R."/>
            <person name="Coyle M."/>
            <person name="Francisco L."/>
            <person name="Jackson L."/>
            <person name="Javaid M."/>
            <person name="Korchina V."/>
            <person name="Kovar C."/>
            <person name="Mata R."/>
            <person name="Mathew T."/>
            <person name="Ngo R."/>
            <person name="Nguyen L."/>
            <person name="Nguyen N."/>
            <person name="Okwuonu G."/>
            <person name="Ongeri F."/>
            <person name="Pham C."/>
            <person name="Simmons D."/>
            <person name="Wilczek-Boney K."/>
            <person name="Hale W."/>
            <person name="Jakkamsetti A."/>
            <person name="Pham P."/>
            <person name="Ruth R."/>
            <person name="San Lucas F."/>
            <person name="Warren J."/>
            <person name="Zhang J."/>
            <person name="Zhao Z."/>
            <person name="Zhou C."/>
            <person name="Zhu D."/>
            <person name="Lee S."/>
            <person name="Bess C."/>
            <person name="Blankenburg K."/>
            <person name="Forbes L."/>
            <person name="Fu Q."/>
            <person name="Gubbala S."/>
            <person name="Hirani K."/>
            <person name="Jayaseelan J.C."/>
            <person name="Lara F."/>
            <person name="Munidasa M."/>
            <person name="Palculict T."/>
            <person name="Patil S."/>
            <person name="Pu L.-L."/>
            <person name="Saada N."/>
            <person name="Tang L."/>
            <person name="Weissenberger G."/>
            <person name="Zhu Y."/>
            <person name="Hemphill L."/>
            <person name="Shang Y."/>
            <person name="Youmans B."/>
            <person name="Ayvaz T."/>
            <person name="Ross M."/>
            <person name="Santibanez J."/>
            <person name="Aqrawi P."/>
            <person name="Gross S."/>
            <person name="Joshi V."/>
            <person name="Fowler G."/>
            <person name="Nazareth L."/>
            <person name="Reid J."/>
            <person name="Worley K."/>
            <person name="Petrosino J."/>
            <person name="Highlander S."/>
            <person name="Gibbs R."/>
        </authorList>
    </citation>
    <scope>NUCLEOTIDE SEQUENCE [LARGE SCALE GENOMIC DNA]</scope>
    <source>
        <strain evidence="1">DSM 16973</strain>
    </source>
</reference>
<dbReference type="BioCyc" id="PMAR862515-HMP:GMOO-414-MONOMER"/>
<comment type="caution">
    <text evidence="1">The sequence shown here is derived from an EMBL/GenBank/DDBJ whole genome shotgun (WGS) entry which is preliminary data.</text>
</comment>
<name>E0NQF2_9BACT</name>
<evidence type="ECO:0000313" key="1">
    <source>
        <dbReference type="EMBL" id="EFM02642.1"/>
    </source>
</evidence>
<organism evidence="1 2">
    <name type="scientific">Hoylesella marshii DSM 16973 = JCM 13450</name>
    <dbReference type="NCBI Taxonomy" id="862515"/>
    <lineage>
        <taxon>Bacteria</taxon>
        <taxon>Pseudomonadati</taxon>
        <taxon>Bacteroidota</taxon>
        <taxon>Bacteroidia</taxon>
        <taxon>Bacteroidales</taxon>
        <taxon>Prevotellaceae</taxon>
        <taxon>Hoylesella</taxon>
    </lineage>
</organism>
<dbReference type="HOGENOM" id="CLU_3156301_0_0_10"/>
<dbReference type="Proteomes" id="UP000004394">
    <property type="component" value="Unassembled WGS sequence"/>
</dbReference>
<evidence type="ECO:0000313" key="2">
    <source>
        <dbReference type="Proteomes" id="UP000004394"/>
    </source>
</evidence>
<dbReference type="STRING" id="862515.HMPREF0658_0403"/>
<accession>E0NQF2</accession>
<sequence>MRSKSVAKVNIFINSRKVSLKNVEKKIASLVRQGIFYYFCMWQNKGTD</sequence>
<protein>
    <submittedName>
        <fullName evidence="1">Uncharacterized protein</fullName>
    </submittedName>
</protein>
<keyword evidence="2" id="KW-1185">Reference proteome</keyword>